<protein>
    <submittedName>
        <fullName evidence="13">Disulfide oxidoreductase</fullName>
    </submittedName>
</protein>
<keyword evidence="10" id="KW-0143">Chaperone</keyword>
<evidence type="ECO:0000256" key="12">
    <source>
        <dbReference type="SAM" id="Phobius"/>
    </source>
</evidence>
<dbReference type="GO" id="GO:0016020">
    <property type="term" value="C:membrane"/>
    <property type="evidence" value="ECO:0007669"/>
    <property type="project" value="UniProtKB-SubCell"/>
</dbReference>
<keyword evidence="3" id="KW-0813">Transport</keyword>
<evidence type="ECO:0000256" key="11">
    <source>
        <dbReference type="ARBA" id="ARBA00023284"/>
    </source>
</evidence>
<evidence type="ECO:0000313" key="14">
    <source>
        <dbReference type="Proteomes" id="UP000032633"/>
    </source>
</evidence>
<keyword evidence="8 12" id="KW-0472">Membrane</keyword>
<reference evidence="14" key="2">
    <citation type="submission" date="2015-03" db="EMBL/GenBank/DDBJ databases">
        <title>Genome sequence of Paenibacillus beijingensis strain DSM 24997T.</title>
        <authorList>
            <person name="Kwak Y."/>
            <person name="Shin J.-H."/>
        </authorList>
    </citation>
    <scope>NUCLEOTIDE SEQUENCE [LARGE SCALE GENOMIC DNA]</scope>
    <source>
        <strain evidence="14">DSM 24997</strain>
    </source>
</reference>
<dbReference type="PIRSF" id="PIRSF036659">
    <property type="entry name" value="BdbC"/>
    <property type="match status" value="1"/>
</dbReference>
<dbReference type="HAMAP" id="MF_00287">
    <property type="entry name" value="BdbC"/>
    <property type="match status" value="1"/>
</dbReference>
<dbReference type="NCBIfam" id="NF002849">
    <property type="entry name" value="PRK03113.1"/>
    <property type="match status" value="1"/>
</dbReference>
<dbReference type="InterPro" id="IPR003752">
    <property type="entry name" value="DiS_bond_form_DsbB/BdbC"/>
</dbReference>
<reference evidence="13 14" key="1">
    <citation type="journal article" date="2015" name="J. Biotechnol.">
        <title>Complete genome sequence of Paenibacillus beijingensis 7188(T) (=DSM 24997(T)), a novel rhizobacterium from jujube garden soil.</title>
        <authorList>
            <person name="Kwak Y."/>
            <person name="Shin J.H."/>
        </authorList>
    </citation>
    <scope>NUCLEOTIDE SEQUENCE [LARGE SCALE GENOMIC DNA]</scope>
    <source>
        <strain evidence="13 14">DSM 24997</strain>
    </source>
</reference>
<organism evidence="13 14">
    <name type="scientific">Paenibacillus beijingensis</name>
    <dbReference type="NCBI Taxonomy" id="1126833"/>
    <lineage>
        <taxon>Bacteria</taxon>
        <taxon>Bacillati</taxon>
        <taxon>Bacillota</taxon>
        <taxon>Bacilli</taxon>
        <taxon>Bacillales</taxon>
        <taxon>Paenibacillaceae</taxon>
        <taxon>Paenibacillus</taxon>
    </lineage>
</organism>
<dbReference type="PATRIC" id="fig|1126833.4.peg.5609"/>
<evidence type="ECO:0000256" key="10">
    <source>
        <dbReference type="ARBA" id="ARBA00023186"/>
    </source>
</evidence>
<keyword evidence="5" id="KW-0249">Electron transport</keyword>
<comment type="subcellular location">
    <subcellularLocation>
        <location evidence="1">Membrane</location>
        <topology evidence="1">Multi-pass membrane protein</topology>
    </subcellularLocation>
</comment>
<dbReference type="OrthoDB" id="158402at2"/>
<evidence type="ECO:0000256" key="5">
    <source>
        <dbReference type="ARBA" id="ARBA00022982"/>
    </source>
</evidence>
<evidence type="ECO:0000256" key="1">
    <source>
        <dbReference type="ARBA" id="ARBA00004141"/>
    </source>
</evidence>
<keyword evidence="7" id="KW-0560">Oxidoreductase</keyword>
<evidence type="ECO:0000313" key="13">
    <source>
        <dbReference type="EMBL" id="AJY77303.1"/>
    </source>
</evidence>
<dbReference type="SUPFAM" id="SSF158442">
    <property type="entry name" value="DsbB-like"/>
    <property type="match status" value="1"/>
</dbReference>
<dbReference type="PANTHER" id="PTHR43469">
    <property type="entry name" value="DISULFIDE FORMATION PROTEIN-RELATED"/>
    <property type="match status" value="1"/>
</dbReference>
<dbReference type="STRING" id="1126833.VN24_25520"/>
<dbReference type="KEGG" id="pbj:VN24_25520"/>
<evidence type="ECO:0000256" key="7">
    <source>
        <dbReference type="ARBA" id="ARBA00023002"/>
    </source>
</evidence>
<feature type="transmembrane region" description="Helical" evidence="12">
    <location>
        <begin position="120"/>
        <end position="145"/>
    </location>
</feature>
<proteinExistence type="inferred from homology"/>
<dbReference type="Gene3D" id="1.20.1550.10">
    <property type="entry name" value="DsbB-like"/>
    <property type="match status" value="1"/>
</dbReference>
<feature type="transmembrane region" description="Helical" evidence="12">
    <location>
        <begin position="50"/>
        <end position="68"/>
    </location>
</feature>
<feature type="transmembrane region" description="Helical" evidence="12">
    <location>
        <begin position="75"/>
        <end position="94"/>
    </location>
</feature>
<evidence type="ECO:0000256" key="8">
    <source>
        <dbReference type="ARBA" id="ARBA00023136"/>
    </source>
</evidence>
<dbReference type="EMBL" id="CP011058">
    <property type="protein sequence ID" value="AJY77303.1"/>
    <property type="molecule type" value="Genomic_DNA"/>
</dbReference>
<dbReference type="GO" id="GO:0015035">
    <property type="term" value="F:protein-disulfide reductase activity"/>
    <property type="evidence" value="ECO:0007669"/>
    <property type="project" value="InterPro"/>
</dbReference>
<evidence type="ECO:0000256" key="9">
    <source>
        <dbReference type="ARBA" id="ARBA00023157"/>
    </source>
</evidence>
<dbReference type="RefSeq" id="WP_045672728.1">
    <property type="nucleotide sequence ID" value="NZ_CP011058.1"/>
</dbReference>
<keyword evidence="14" id="KW-1185">Reference proteome</keyword>
<dbReference type="InterPro" id="IPR012187">
    <property type="entry name" value="Disulphide_bond_form_BdbC"/>
</dbReference>
<name>A0A0D5NQX5_9BACL</name>
<dbReference type="GO" id="GO:0006457">
    <property type="term" value="P:protein folding"/>
    <property type="evidence" value="ECO:0007669"/>
    <property type="project" value="InterPro"/>
</dbReference>
<evidence type="ECO:0000256" key="4">
    <source>
        <dbReference type="ARBA" id="ARBA00022692"/>
    </source>
</evidence>
<dbReference type="AlphaFoldDB" id="A0A0D5NQX5"/>
<keyword evidence="6 12" id="KW-1133">Transmembrane helix</keyword>
<dbReference type="HOGENOM" id="CLU_128688_0_0_9"/>
<sequence length="151" mass="16732">MENTVYSAERTQSFASRYSLYAAWVVALVATLGSLYFSEIAGFIPCDLCWYQRIFMYPLAILLGMASYRGDRGMLVYALPIAVLGSLISLYHNAEIWFPGLARIAPCRSGIPCNVDYLNWFGFITIPLMALTAFILIIIALILGLRAGAKS</sequence>
<gene>
    <name evidence="13" type="ORF">VN24_25520</name>
</gene>
<dbReference type="PANTHER" id="PTHR43469:SF1">
    <property type="entry name" value="SPBETA PROPHAGE-DERIVED DISULFIDE BOND FORMATION PROTEIN B"/>
    <property type="match status" value="1"/>
</dbReference>
<feature type="transmembrane region" description="Helical" evidence="12">
    <location>
        <begin position="21"/>
        <end position="44"/>
    </location>
</feature>
<keyword evidence="4 12" id="KW-0812">Transmembrane</keyword>
<evidence type="ECO:0000256" key="2">
    <source>
        <dbReference type="ARBA" id="ARBA00007602"/>
    </source>
</evidence>
<evidence type="ECO:0000256" key="3">
    <source>
        <dbReference type="ARBA" id="ARBA00022448"/>
    </source>
</evidence>
<dbReference type="Pfam" id="PF02600">
    <property type="entry name" value="DsbB"/>
    <property type="match status" value="1"/>
</dbReference>
<dbReference type="Proteomes" id="UP000032633">
    <property type="component" value="Chromosome"/>
</dbReference>
<accession>A0A0D5NQX5</accession>
<comment type="similarity">
    <text evidence="2">Belongs to the DsbB family. BdbC subfamily.</text>
</comment>
<evidence type="ECO:0000256" key="6">
    <source>
        <dbReference type="ARBA" id="ARBA00022989"/>
    </source>
</evidence>
<keyword evidence="9" id="KW-1015">Disulfide bond</keyword>
<dbReference type="InterPro" id="IPR023380">
    <property type="entry name" value="DsbB-like_sf"/>
</dbReference>
<keyword evidence="11" id="KW-0676">Redox-active center</keyword>